<organism evidence="11 12">
    <name type="scientific">Vibrio tritonius</name>
    <dbReference type="NCBI Taxonomy" id="1435069"/>
    <lineage>
        <taxon>Bacteria</taxon>
        <taxon>Pseudomonadati</taxon>
        <taxon>Pseudomonadota</taxon>
        <taxon>Gammaproteobacteria</taxon>
        <taxon>Vibrionales</taxon>
        <taxon>Vibrionaceae</taxon>
        <taxon>Vibrio</taxon>
    </lineage>
</organism>
<keyword evidence="5" id="KW-0997">Cell inner membrane</keyword>
<dbReference type="Gene3D" id="2.30.30.830">
    <property type="match status" value="1"/>
</dbReference>
<dbReference type="RefSeq" id="WP_225250357.1">
    <property type="nucleotide sequence ID" value="NZ_JAIWIU010000055.1"/>
</dbReference>
<evidence type="ECO:0000256" key="5">
    <source>
        <dbReference type="ARBA" id="ARBA00022519"/>
    </source>
</evidence>
<evidence type="ECO:0000313" key="11">
    <source>
        <dbReference type="EMBL" id="MCA2016279.1"/>
    </source>
</evidence>
<name>A0ABS7YPC8_9VIBR</name>
<dbReference type="EMBL" id="JAIWIU010000055">
    <property type="protein sequence ID" value="MCA2016279.1"/>
    <property type="molecule type" value="Genomic_DNA"/>
</dbReference>
<reference evidence="12" key="1">
    <citation type="submission" date="2023-07" db="EMBL/GenBank/DDBJ databases">
        <title>Molecular identification of indigenous halophilic bacteria isolated from red sea cost, biodegradation of synthetic dyes and assessment of degraded metabolite toxicity.</title>
        <authorList>
            <person name="Chaieb K."/>
            <person name="Altayb H.N."/>
        </authorList>
    </citation>
    <scope>NUCLEOTIDE SEQUENCE [LARGE SCALE GENOMIC DNA]</scope>
    <source>
        <strain evidence="12">K20</strain>
    </source>
</reference>
<evidence type="ECO:0000256" key="8">
    <source>
        <dbReference type="ARBA" id="ARBA00022989"/>
    </source>
</evidence>
<keyword evidence="4" id="KW-1003">Cell membrane</keyword>
<dbReference type="NCBIfam" id="TIGR01713">
    <property type="entry name" value="typeII_sec_gspC"/>
    <property type="match status" value="1"/>
</dbReference>
<keyword evidence="12" id="KW-1185">Reference proteome</keyword>
<dbReference type="Gene3D" id="2.30.42.10">
    <property type="match status" value="1"/>
</dbReference>
<evidence type="ECO:0000256" key="3">
    <source>
        <dbReference type="ARBA" id="ARBA00022448"/>
    </source>
</evidence>
<comment type="caution">
    <text evidence="11">The sequence shown here is derived from an EMBL/GenBank/DDBJ whole genome shotgun (WGS) entry which is preliminary data.</text>
</comment>
<dbReference type="PRINTS" id="PR00810">
    <property type="entry name" value="BCTERIALGSPC"/>
</dbReference>
<dbReference type="InterPro" id="IPR036034">
    <property type="entry name" value="PDZ_sf"/>
</dbReference>
<comment type="similarity">
    <text evidence="2">Belongs to the GSP C family.</text>
</comment>
<gene>
    <name evidence="11" type="primary">gspC</name>
    <name evidence="11" type="ORF">LDJ79_09170</name>
</gene>
<keyword evidence="6" id="KW-0812">Transmembrane</keyword>
<evidence type="ECO:0000313" key="12">
    <source>
        <dbReference type="Proteomes" id="UP001199044"/>
    </source>
</evidence>
<keyword evidence="7" id="KW-0653">Protein transport</keyword>
<dbReference type="SUPFAM" id="SSF50156">
    <property type="entry name" value="PDZ domain-like"/>
    <property type="match status" value="1"/>
</dbReference>
<sequence length="309" mass="34234">MERIDLNWHFLSHFNGVASWFKTRPWQSPTSQTLTTLILVATVWILGQIIWLIPNETKAVPTWAAAHVVVSKNESNIDIDSLKQADLFGHYTPNQQTNANNVKVDAPKTRLNLTLSGVVANSDQALSLAVIANRGSQDTYGINEVIQGTRVKLKAVLVDRVILDNEGRDETLMLDGVDYSKLAIDNPQPLRVEPVRNKEVNDESADLQEKLDKIHQEIESDPKVLLKYVRLAMVKEGNDIQGYRLSAGSDRALFDSVGLQDGDVAVSINGVDLKDADALTKVLGALSDTQEINLTVERDNQLEDIQFGL</sequence>
<evidence type="ECO:0000256" key="2">
    <source>
        <dbReference type="ARBA" id="ARBA00007986"/>
    </source>
</evidence>
<evidence type="ECO:0000256" key="6">
    <source>
        <dbReference type="ARBA" id="ARBA00022692"/>
    </source>
</evidence>
<keyword evidence="3" id="KW-0813">Transport</keyword>
<feature type="domain" description="Type II secretion system protein GspC N-terminal" evidence="10">
    <location>
        <begin position="37"/>
        <end position="174"/>
    </location>
</feature>
<dbReference type="InterPro" id="IPR024961">
    <property type="entry name" value="T2SS_GspC_N"/>
</dbReference>
<protein>
    <submittedName>
        <fullName evidence="11">Type II secretion system protein GspC</fullName>
    </submittedName>
</protein>
<evidence type="ECO:0000259" key="10">
    <source>
        <dbReference type="Pfam" id="PF11356"/>
    </source>
</evidence>
<dbReference type="Proteomes" id="UP001199044">
    <property type="component" value="Unassembled WGS sequence"/>
</dbReference>
<evidence type="ECO:0000256" key="7">
    <source>
        <dbReference type="ARBA" id="ARBA00022927"/>
    </source>
</evidence>
<accession>A0ABS7YPC8</accession>
<dbReference type="InterPro" id="IPR001639">
    <property type="entry name" value="T2SS_protein-GspC"/>
</dbReference>
<proteinExistence type="inferred from homology"/>
<keyword evidence="8" id="KW-1133">Transmembrane helix</keyword>
<evidence type="ECO:0000256" key="9">
    <source>
        <dbReference type="ARBA" id="ARBA00023136"/>
    </source>
</evidence>
<evidence type="ECO:0000256" key="4">
    <source>
        <dbReference type="ARBA" id="ARBA00022475"/>
    </source>
</evidence>
<keyword evidence="9" id="KW-0472">Membrane</keyword>
<evidence type="ECO:0000256" key="1">
    <source>
        <dbReference type="ARBA" id="ARBA00004533"/>
    </source>
</evidence>
<dbReference type="Pfam" id="PF11356">
    <property type="entry name" value="T2SSC"/>
    <property type="match status" value="1"/>
</dbReference>
<comment type="subcellular location">
    <subcellularLocation>
        <location evidence="1">Cell inner membrane</location>
    </subcellularLocation>
</comment>